<sequence length="175" mass="19644">MKTREVTLLSAWSVLPSARSNDKSDYNLSLVERFIASLFEPAIGEGRYHWASKANLQFQNVHKENDLDQVLSSIDCFYPSMKFELGESFSSFLSTFESFCDSVGATAAGRKHVSMLSLPEEFKLEMECNGAEVGTMNYEELKSKAEEVACCSLRCNKAKQQLIQRTQALGETNRS</sequence>
<accession>A0ABP0G4A2</accession>
<organism evidence="1 2">
    <name type="scientific">Clavelina lepadiformis</name>
    <name type="common">Light-bulb sea squirt</name>
    <name type="synonym">Ascidia lepadiformis</name>
    <dbReference type="NCBI Taxonomy" id="159417"/>
    <lineage>
        <taxon>Eukaryota</taxon>
        <taxon>Metazoa</taxon>
        <taxon>Chordata</taxon>
        <taxon>Tunicata</taxon>
        <taxon>Ascidiacea</taxon>
        <taxon>Aplousobranchia</taxon>
        <taxon>Clavelinidae</taxon>
        <taxon>Clavelina</taxon>
    </lineage>
</organism>
<name>A0ABP0G4A2_CLALP</name>
<evidence type="ECO:0000313" key="1">
    <source>
        <dbReference type="EMBL" id="CAK8686664.1"/>
    </source>
</evidence>
<gene>
    <name evidence="1" type="ORF">CVLEPA_LOCUS18593</name>
</gene>
<keyword evidence="2" id="KW-1185">Reference proteome</keyword>
<protein>
    <submittedName>
        <fullName evidence="1">Uncharacterized protein</fullName>
    </submittedName>
</protein>
<proteinExistence type="predicted"/>
<dbReference type="EMBL" id="CAWYQH010000102">
    <property type="protein sequence ID" value="CAK8686664.1"/>
    <property type="molecule type" value="Genomic_DNA"/>
</dbReference>
<dbReference type="Proteomes" id="UP001642483">
    <property type="component" value="Unassembled WGS sequence"/>
</dbReference>
<reference evidence="1 2" key="1">
    <citation type="submission" date="2024-02" db="EMBL/GenBank/DDBJ databases">
        <authorList>
            <person name="Daric V."/>
            <person name="Darras S."/>
        </authorList>
    </citation>
    <scope>NUCLEOTIDE SEQUENCE [LARGE SCALE GENOMIC DNA]</scope>
</reference>
<comment type="caution">
    <text evidence="1">The sequence shown here is derived from an EMBL/GenBank/DDBJ whole genome shotgun (WGS) entry which is preliminary data.</text>
</comment>
<evidence type="ECO:0000313" key="2">
    <source>
        <dbReference type="Proteomes" id="UP001642483"/>
    </source>
</evidence>